<name>A0A139H1T8_9PEZI</name>
<evidence type="ECO:0000256" key="4">
    <source>
        <dbReference type="ARBA" id="ARBA00022827"/>
    </source>
</evidence>
<evidence type="ECO:0000313" key="9">
    <source>
        <dbReference type="Proteomes" id="UP000070133"/>
    </source>
</evidence>
<dbReference type="GO" id="GO:0050660">
    <property type="term" value="F:flavin adenine dinucleotide binding"/>
    <property type="evidence" value="ECO:0007669"/>
    <property type="project" value="InterPro"/>
</dbReference>
<dbReference type="Proteomes" id="UP000070133">
    <property type="component" value="Unassembled WGS sequence"/>
</dbReference>
<dbReference type="OrthoDB" id="7786253at2759"/>
<keyword evidence="4" id="KW-0274">FAD</keyword>
<evidence type="ECO:0000313" key="8">
    <source>
        <dbReference type="EMBL" id="KXS96423.1"/>
    </source>
</evidence>
<proteinExistence type="inferred from homology"/>
<evidence type="ECO:0000256" key="2">
    <source>
        <dbReference type="ARBA" id="ARBA00008000"/>
    </source>
</evidence>
<accession>A0A139H1T8</accession>
<dbReference type="GO" id="GO:0008720">
    <property type="term" value="F:D-lactate dehydrogenase (NAD+) activity"/>
    <property type="evidence" value="ECO:0007669"/>
    <property type="project" value="TreeGrafter"/>
</dbReference>
<dbReference type="Gene3D" id="1.10.45.10">
    <property type="entry name" value="Vanillyl-alcohol Oxidase, Chain A, domain 4"/>
    <property type="match status" value="1"/>
</dbReference>
<evidence type="ECO:0000256" key="3">
    <source>
        <dbReference type="ARBA" id="ARBA00022630"/>
    </source>
</evidence>
<gene>
    <name evidence="8" type="ORF">AC578_3022</name>
</gene>
<keyword evidence="5" id="KW-0560">Oxidoreductase</keyword>
<comment type="similarity">
    <text evidence="2">Belongs to the FAD-binding oxidoreductase/transferase type 4 family.</text>
</comment>
<dbReference type="FunFam" id="1.10.45.10:FF:000001">
    <property type="entry name" value="D-lactate dehydrogenase mitochondrial"/>
    <property type="match status" value="1"/>
</dbReference>
<dbReference type="GO" id="GO:1903457">
    <property type="term" value="P:lactate catabolic process"/>
    <property type="evidence" value="ECO:0007669"/>
    <property type="project" value="TreeGrafter"/>
</dbReference>
<evidence type="ECO:0000259" key="7">
    <source>
        <dbReference type="Pfam" id="PF02913"/>
    </source>
</evidence>
<evidence type="ECO:0000256" key="1">
    <source>
        <dbReference type="ARBA" id="ARBA00001974"/>
    </source>
</evidence>
<dbReference type="InterPro" id="IPR004113">
    <property type="entry name" value="FAD-bd_oxidored_4_C"/>
</dbReference>
<dbReference type="InterPro" id="IPR016164">
    <property type="entry name" value="FAD-linked_Oxase-like_C"/>
</dbReference>
<dbReference type="GO" id="GO:0005739">
    <property type="term" value="C:mitochondrion"/>
    <property type="evidence" value="ECO:0007669"/>
    <property type="project" value="TreeGrafter"/>
</dbReference>
<reference evidence="8 9" key="1">
    <citation type="submission" date="2015-07" db="EMBL/GenBank/DDBJ databases">
        <title>Comparative genomics of the Sigatoka disease complex on banana suggests a link between parallel evolutionary changes in Pseudocercospora fijiensis and Pseudocercospora eumusae and increased virulence on the banana host.</title>
        <authorList>
            <person name="Chang T.-C."/>
            <person name="Salvucci A."/>
            <person name="Crous P.W."/>
            <person name="Stergiopoulos I."/>
        </authorList>
    </citation>
    <scope>NUCLEOTIDE SEQUENCE [LARGE SCALE GENOMIC DNA]</scope>
    <source>
        <strain evidence="8 9">CBS 114824</strain>
    </source>
</reference>
<dbReference type="PANTHER" id="PTHR11748">
    <property type="entry name" value="D-LACTATE DEHYDROGENASE"/>
    <property type="match status" value="1"/>
</dbReference>
<dbReference type="AlphaFoldDB" id="A0A139H1T8"/>
<dbReference type="EMBL" id="LFZN01000175">
    <property type="protein sequence ID" value="KXS96423.1"/>
    <property type="molecule type" value="Genomic_DNA"/>
</dbReference>
<evidence type="ECO:0000256" key="6">
    <source>
        <dbReference type="ARBA" id="ARBA00051436"/>
    </source>
</evidence>
<keyword evidence="3" id="KW-0285">Flavoprotein</keyword>
<keyword evidence="9" id="KW-1185">Reference proteome</keyword>
<comment type="caution">
    <text evidence="8">The sequence shown here is derived from an EMBL/GenBank/DDBJ whole genome shotgun (WGS) entry which is preliminary data.</text>
</comment>
<dbReference type="InterPro" id="IPR016171">
    <property type="entry name" value="Vanillyl_alc_oxidase_C-sub2"/>
</dbReference>
<dbReference type="SUPFAM" id="SSF55103">
    <property type="entry name" value="FAD-linked oxidases, C-terminal domain"/>
    <property type="match status" value="1"/>
</dbReference>
<dbReference type="Pfam" id="PF02913">
    <property type="entry name" value="FAD-oxidase_C"/>
    <property type="match status" value="1"/>
</dbReference>
<dbReference type="STRING" id="321146.A0A139H1T8"/>
<dbReference type="PANTHER" id="PTHR11748:SF111">
    <property type="entry name" value="D-LACTATE DEHYDROGENASE, MITOCHONDRIAL-RELATED"/>
    <property type="match status" value="1"/>
</dbReference>
<comment type="cofactor">
    <cofactor evidence="1">
        <name>FAD</name>
        <dbReference type="ChEBI" id="CHEBI:57692"/>
    </cofactor>
</comment>
<organism evidence="8 9">
    <name type="scientific">Pseudocercospora eumusae</name>
    <dbReference type="NCBI Taxonomy" id="321146"/>
    <lineage>
        <taxon>Eukaryota</taxon>
        <taxon>Fungi</taxon>
        <taxon>Dikarya</taxon>
        <taxon>Ascomycota</taxon>
        <taxon>Pezizomycotina</taxon>
        <taxon>Dothideomycetes</taxon>
        <taxon>Dothideomycetidae</taxon>
        <taxon>Mycosphaerellales</taxon>
        <taxon>Mycosphaerellaceae</taxon>
        <taxon>Pseudocercospora</taxon>
    </lineage>
</organism>
<protein>
    <recommendedName>
        <fullName evidence="7">FAD-binding oxidoreductase/transferase type 4 C-terminal domain-containing protein</fullName>
    </recommendedName>
</protein>
<comment type="catalytic activity">
    <reaction evidence="6">
        <text>(R)-lactate + 2 Fe(III)-[cytochrome c] = 2 Fe(II)-[cytochrome c] + pyruvate + 2 H(+)</text>
        <dbReference type="Rhea" id="RHEA:13521"/>
        <dbReference type="Rhea" id="RHEA-COMP:10350"/>
        <dbReference type="Rhea" id="RHEA-COMP:14399"/>
        <dbReference type="ChEBI" id="CHEBI:15361"/>
        <dbReference type="ChEBI" id="CHEBI:15378"/>
        <dbReference type="ChEBI" id="CHEBI:16004"/>
        <dbReference type="ChEBI" id="CHEBI:29033"/>
        <dbReference type="ChEBI" id="CHEBI:29034"/>
        <dbReference type="EC" id="1.1.2.4"/>
    </reaction>
</comment>
<dbReference type="GO" id="GO:0004458">
    <property type="term" value="F:D-lactate dehydrogenase (cytochrome) activity"/>
    <property type="evidence" value="ECO:0007669"/>
    <property type="project" value="UniProtKB-EC"/>
</dbReference>
<evidence type="ECO:0000256" key="5">
    <source>
        <dbReference type="ARBA" id="ARBA00023002"/>
    </source>
</evidence>
<sequence>MSPSLDTNLINVIQIGDGNFHETILYDASDLGMSNKDDLVKELGEQTVDVMRKIKKALDPHGLMNPGKIFDI</sequence>
<feature type="domain" description="FAD-binding oxidoreductase/transferase type 4 C-terminal" evidence="7">
    <location>
        <begin position="32"/>
        <end position="69"/>
    </location>
</feature>